<name>A0A9E7V291_9RHAB</name>
<accession>A0A9E7V291</accession>
<protein>
    <submittedName>
        <fullName evidence="2">Phosphoprotein</fullName>
    </submittedName>
</protein>
<organism evidence="2">
    <name type="scientific">Qingyang Rhabd tick virus 1</name>
    <dbReference type="NCBI Taxonomy" id="2972324"/>
    <lineage>
        <taxon>Viruses</taxon>
        <taxon>Riboviria</taxon>
        <taxon>Orthornavirae</taxon>
        <taxon>Negarnaviricota</taxon>
        <taxon>Haploviricotina</taxon>
        <taxon>Monjiviricetes</taxon>
        <taxon>Mononegavirales</taxon>
        <taxon>Rhabdoviridae</taxon>
    </lineage>
</organism>
<feature type="region of interest" description="Disordered" evidence="1">
    <location>
        <begin position="1"/>
        <end position="45"/>
    </location>
</feature>
<sequence>MYACSNTHEKNQQLSTMSGLNPTPKGPSGVGARTSGLRGPSGTRELGVLDIGAKAKALGQMTTFLQEQIEAEGDDLSGFEDEEVQETVPHYTCPGPELETVSLPPPEEPSISIELDPAKGDVNYMFDKLKEVVNQLEVQGVLLPSEPVLVDRTAIIKYTCVPRVLSVSTADDRSSVNSEPTQPVLAASKEPPATDPTLLQEVESVFTPVSLRNLMGRPVLISLREQEVSREDVLKALKKGREDGTGIDPKSSVEKKVYLLLDLSEKGKRSKRILQAPPS</sequence>
<reference evidence="2" key="1">
    <citation type="submission" date="2022-05" db="EMBL/GenBank/DDBJ databases">
        <authorList>
            <person name="Cao W."/>
            <person name="Jia N."/>
            <person name="Lam T.T.-Y."/>
            <person name="Ni X."/>
            <person name="Liu J."/>
        </authorList>
    </citation>
    <scope>NUCLEOTIDE SEQUENCE</scope>
    <source>
        <strain evidence="2">TIGMIC 5</strain>
    </source>
</reference>
<dbReference type="EMBL" id="ON746522">
    <property type="protein sequence ID" value="UYL95561.1"/>
    <property type="molecule type" value="Viral_cRNA"/>
</dbReference>
<evidence type="ECO:0000256" key="1">
    <source>
        <dbReference type="SAM" id="MobiDB-lite"/>
    </source>
</evidence>
<proteinExistence type="predicted"/>
<evidence type="ECO:0000313" key="2">
    <source>
        <dbReference type="EMBL" id="UYL95561.1"/>
    </source>
</evidence>
<feature type="compositionally biased region" description="Polar residues" evidence="1">
    <location>
        <begin position="1"/>
        <end position="21"/>
    </location>
</feature>
<feature type="region of interest" description="Disordered" evidence="1">
    <location>
        <begin position="169"/>
        <end position="194"/>
    </location>
</feature>